<comment type="caution">
    <text evidence="2">The sequence shown here is derived from an EMBL/GenBank/DDBJ whole genome shotgun (WGS) entry which is preliminary data.</text>
</comment>
<dbReference type="Proteomes" id="UP000307657">
    <property type="component" value="Unassembled WGS sequence"/>
</dbReference>
<evidence type="ECO:0000313" key="3">
    <source>
        <dbReference type="Proteomes" id="UP000307657"/>
    </source>
</evidence>
<evidence type="ECO:0000313" key="2">
    <source>
        <dbReference type="EMBL" id="TJY37744.1"/>
    </source>
</evidence>
<dbReference type="Pfam" id="PF13181">
    <property type="entry name" value="TPR_8"/>
    <property type="match status" value="1"/>
</dbReference>
<feature type="chain" id="PRO_5020661433" evidence="1">
    <location>
        <begin position="19"/>
        <end position="593"/>
    </location>
</feature>
<dbReference type="PANTHER" id="PTHR23082:SF0">
    <property type="entry name" value="GENERAL TRANSCRIPTION FACTOR 3C POLYPEPTIDE 3"/>
    <property type="match status" value="1"/>
</dbReference>
<dbReference type="GO" id="GO:0006383">
    <property type="term" value="P:transcription by RNA polymerase III"/>
    <property type="evidence" value="ECO:0007669"/>
    <property type="project" value="InterPro"/>
</dbReference>
<dbReference type="SMART" id="SM00028">
    <property type="entry name" value="TPR"/>
    <property type="match status" value="4"/>
</dbReference>
<keyword evidence="3" id="KW-1185">Reference proteome</keyword>
<sequence>MKFVIYICCFLFSLTAFSQNDDALARSYFDTGEFEKALISYQNLYNEKKNNLNYFFKIVEIHQQLEQYDIAESLLKEKITGKRDGQFIVELGYNYQLKGNQEEAEKYYNEAITNIEEDPIFAYFVARRFEIHALIDKAAIVYEKAMELRPESNFHRQLAAIYGEQGKVEKMFNSYVNFLDVSPTFIHQAKRLFSEYITENGDDQNNTYLRKALLRKAQLQPNTLWNQLLSWLFIQQRDYAKAFAQERAIFKRQPESLRGILDLANITIEQDDIEIAKDILTYVIENVMEPTLVLNAHKDLLELEIKHANEEDYASIDKKYKDLLDIYGSNIQTINLQLSYAKFNAFYLDKAESAIEFLKETLETRMARIQEARVKLLLGDILILQEKFNEALIYYSQIQTSLKNSIISQEARFRVAKASYYKGDFKWAESQLKILKSSTSQLIANDALDLKLLISDNKYDDSTQTALTLYAKADLLAFQNKTNEAITKLDVIIANHKTESIMDQALYKQARLFEELKDYTRAEANYLAIIENYREDILADDAYYRLAELYSNQLAQPEKAKEFYEKVIFDYADSIFFVEARKKYRALRGDAIN</sequence>
<accession>A0A4U0F1U5</accession>
<dbReference type="RefSeq" id="WP_136839890.1">
    <property type="nucleotide sequence ID" value="NZ_SUPL01000001.1"/>
</dbReference>
<dbReference type="InterPro" id="IPR019734">
    <property type="entry name" value="TPR_rpt"/>
</dbReference>
<dbReference type="OrthoDB" id="9763354at2"/>
<dbReference type="PANTHER" id="PTHR23082">
    <property type="entry name" value="TRANSCRIPTION INITIATION FACTOR IIIC TFIIIC , POLYPEPTIDE 3-RELATED"/>
    <property type="match status" value="1"/>
</dbReference>
<dbReference type="SUPFAM" id="SSF48452">
    <property type="entry name" value="TPR-like"/>
    <property type="match status" value="3"/>
</dbReference>
<dbReference type="InterPro" id="IPR011990">
    <property type="entry name" value="TPR-like_helical_dom_sf"/>
</dbReference>
<dbReference type="InterPro" id="IPR039340">
    <property type="entry name" value="Tfc4/TFIIIC-102/Sfc4"/>
</dbReference>
<proteinExistence type="predicted"/>
<dbReference type="EMBL" id="SUPL01000001">
    <property type="protein sequence ID" value="TJY37744.1"/>
    <property type="molecule type" value="Genomic_DNA"/>
</dbReference>
<feature type="signal peptide" evidence="1">
    <location>
        <begin position="1"/>
        <end position="18"/>
    </location>
</feature>
<dbReference type="Gene3D" id="1.25.40.10">
    <property type="entry name" value="Tetratricopeptide repeat domain"/>
    <property type="match status" value="4"/>
</dbReference>
<gene>
    <name evidence="2" type="ORF">E5167_00380</name>
</gene>
<protein>
    <submittedName>
        <fullName evidence="2">Tetratricopeptide repeat protein</fullName>
    </submittedName>
</protein>
<dbReference type="GO" id="GO:0000127">
    <property type="term" value="C:transcription factor TFIIIC complex"/>
    <property type="evidence" value="ECO:0007669"/>
    <property type="project" value="TreeGrafter"/>
</dbReference>
<evidence type="ECO:0000256" key="1">
    <source>
        <dbReference type="SAM" id="SignalP"/>
    </source>
</evidence>
<reference evidence="2 3" key="1">
    <citation type="submission" date="2019-04" db="EMBL/GenBank/DDBJ databases">
        <title>Lacinutrix sp. nov., isolated from marine water.</title>
        <authorList>
            <person name="Kim W."/>
        </authorList>
    </citation>
    <scope>NUCLEOTIDE SEQUENCE [LARGE SCALE GENOMIC DNA]</scope>
    <source>
        <strain evidence="2 3">CAU 1491</strain>
    </source>
</reference>
<dbReference type="AlphaFoldDB" id="A0A4U0F1U5"/>
<name>A0A4U0F1U5_9FLAO</name>
<dbReference type="Pfam" id="PF13174">
    <property type="entry name" value="TPR_6"/>
    <property type="match status" value="2"/>
</dbReference>
<keyword evidence="1" id="KW-0732">Signal</keyword>
<organism evidence="2 3">
    <name type="scientific">Pontimicrobium aquaticum</name>
    <dbReference type="NCBI Taxonomy" id="2565367"/>
    <lineage>
        <taxon>Bacteria</taxon>
        <taxon>Pseudomonadati</taxon>
        <taxon>Bacteroidota</taxon>
        <taxon>Flavobacteriia</taxon>
        <taxon>Flavobacteriales</taxon>
        <taxon>Flavobacteriaceae</taxon>
        <taxon>Pontimicrobium</taxon>
    </lineage>
</organism>